<evidence type="ECO:0000256" key="1">
    <source>
        <dbReference type="ARBA" id="ARBA00006798"/>
    </source>
</evidence>
<dbReference type="Gene3D" id="1.10.135.10">
    <property type="entry name" value="ATP:guanido phosphotransferase, N-terminal domain"/>
    <property type="match status" value="1"/>
</dbReference>
<keyword evidence="5 7" id="KW-0067">ATP-binding</keyword>
<proteinExistence type="inferred from homology"/>
<feature type="domain" description="Phosphagen kinase N-terminal" evidence="8">
    <location>
        <begin position="48"/>
        <end position="131"/>
    </location>
</feature>
<evidence type="ECO:0000256" key="6">
    <source>
        <dbReference type="PROSITE-ProRule" id="PRU00842"/>
    </source>
</evidence>
<evidence type="ECO:0000256" key="7">
    <source>
        <dbReference type="PROSITE-ProRule" id="PRU00843"/>
    </source>
</evidence>
<dbReference type="GO" id="GO:0005615">
    <property type="term" value="C:extracellular space"/>
    <property type="evidence" value="ECO:0007669"/>
    <property type="project" value="TreeGrafter"/>
</dbReference>
<feature type="binding site" evidence="7">
    <location>
        <position position="223"/>
    </location>
    <ligand>
        <name>ATP</name>
        <dbReference type="ChEBI" id="CHEBI:30616"/>
    </ligand>
</feature>
<reference evidence="10 11" key="1">
    <citation type="journal article" date="2017" name="PLoS Biol.">
        <title>The sea cucumber genome provides insights into morphological evolution and visceral regeneration.</title>
        <authorList>
            <person name="Zhang X."/>
            <person name="Sun L."/>
            <person name="Yuan J."/>
            <person name="Sun Y."/>
            <person name="Gao Y."/>
            <person name="Zhang L."/>
            <person name="Li S."/>
            <person name="Dai H."/>
            <person name="Hamel J.F."/>
            <person name="Liu C."/>
            <person name="Yu Y."/>
            <person name="Liu S."/>
            <person name="Lin W."/>
            <person name="Guo K."/>
            <person name="Jin S."/>
            <person name="Xu P."/>
            <person name="Storey K.B."/>
            <person name="Huan P."/>
            <person name="Zhang T."/>
            <person name="Zhou Y."/>
            <person name="Zhang J."/>
            <person name="Lin C."/>
            <person name="Li X."/>
            <person name="Xing L."/>
            <person name="Huo D."/>
            <person name="Sun M."/>
            <person name="Wang L."/>
            <person name="Mercier A."/>
            <person name="Li F."/>
            <person name="Yang H."/>
            <person name="Xiang J."/>
        </authorList>
    </citation>
    <scope>NUCLEOTIDE SEQUENCE [LARGE SCALE GENOMIC DNA]</scope>
    <source>
        <strain evidence="10">Shaxun</strain>
        <tissue evidence="10">Muscle</tissue>
    </source>
</reference>
<dbReference type="SUPFAM" id="SSF55931">
    <property type="entry name" value="Glutamine synthetase/guanido kinase"/>
    <property type="match status" value="1"/>
</dbReference>
<dbReference type="PROSITE" id="PS51509">
    <property type="entry name" value="PHOSPHAGEN_KINASE_N"/>
    <property type="match status" value="1"/>
</dbReference>
<dbReference type="InterPro" id="IPR022413">
    <property type="entry name" value="ATP-guanido_PTrfase_N"/>
</dbReference>
<keyword evidence="3 7" id="KW-0547">Nucleotide-binding</keyword>
<name>A0A2G8JI45_STIJA</name>
<dbReference type="SUPFAM" id="SSF48034">
    <property type="entry name" value="Guanido kinase N-terminal domain"/>
    <property type="match status" value="1"/>
</dbReference>
<dbReference type="PANTHER" id="PTHR11547:SF63">
    <property type="entry name" value="CREATINE KINASE M-TYPE"/>
    <property type="match status" value="1"/>
</dbReference>
<keyword evidence="2 7" id="KW-0808">Transferase</keyword>
<dbReference type="InterPro" id="IPR000749">
    <property type="entry name" value="ATP-guanido_PTrfase"/>
</dbReference>
<dbReference type="GO" id="GO:0046314">
    <property type="term" value="P:phosphocreatine biosynthetic process"/>
    <property type="evidence" value="ECO:0007669"/>
    <property type="project" value="InterPro"/>
</dbReference>
<protein>
    <submittedName>
        <fullName evidence="10">Putative arginine kinase</fullName>
    </submittedName>
</protein>
<dbReference type="InterPro" id="IPR014746">
    <property type="entry name" value="Gln_synth/guanido_kin_cat_dom"/>
</dbReference>
<keyword evidence="4 7" id="KW-0418">Kinase</keyword>
<dbReference type="Pfam" id="PF02807">
    <property type="entry name" value="ATP-gua_PtransN"/>
    <property type="match status" value="1"/>
</dbReference>
<dbReference type="GO" id="GO:0004111">
    <property type="term" value="F:creatine kinase activity"/>
    <property type="evidence" value="ECO:0007669"/>
    <property type="project" value="InterPro"/>
</dbReference>
<comment type="similarity">
    <text evidence="1 6">Belongs to the ATP:guanido phosphotransferase family.</text>
</comment>
<dbReference type="PROSITE" id="PS51510">
    <property type="entry name" value="PHOSPHAGEN_KINASE_C"/>
    <property type="match status" value="1"/>
</dbReference>
<evidence type="ECO:0000256" key="2">
    <source>
        <dbReference type="ARBA" id="ARBA00022679"/>
    </source>
</evidence>
<organism evidence="10 11">
    <name type="scientific">Stichopus japonicus</name>
    <name type="common">Sea cucumber</name>
    <dbReference type="NCBI Taxonomy" id="307972"/>
    <lineage>
        <taxon>Eukaryota</taxon>
        <taxon>Metazoa</taxon>
        <taxon>Echinodermata</taxon>
        <taxon>Eleutherozoa</taxon>
        <taxon>Echinozoa</taxon>
        <taxon>Holothuroidea</taxon>
        <taxon>Aspidochirotacea</taxon>
        <taxon>Aspidochirotida</taxon>
        <taxon>Stichopodidae</taxon>
        <taxon>Apostichopus</taxon>
    </lineage>
</organism>
<comment type="caution">
    <text evidence="10">The sequence shown here is derived from an EMBL/GenBank/DDBJ whole genome shotgun (WGS) entry which is preliminary data.</text>
</comment>
<sequence>MLNNYKNAIPGCYCDYRKTVPIGQPIETFKPGQTNQLLKSLKMANLLQQNYPADEDYPDFTGHHSLLSKYLTKEIYARLRDVTTSSGCTIDRAIQNGVDNHDFHLGILAGDEECYELYAELFDPVIEEYHNGFKKTDNHVTDLDSSKLTGEELDSNYVISSRIRTGRNIRGFALSPHVTRGERREIENLVSEALGSLGGDLSGKYYSLLTLSPEDQQQLIDDHFLFEKPVSRHFLSGVWEGISPTVEEYGKNNKFTYTV</sequence>
<evidence type="ECO:0000313" key="11">
    <source>
        <dbReference type="Proteomes" id="UP000230750"/>
    </source>
</evidence>
<dbReference type="AlphaFoldDB" id="A0A2G8JI45"/>
<evidence type="ECO:0000256" key="3">
    <source>
        <dbReference type="ARBA" id="ARBA00022741"/>
    </source>
</evidence>
<evidence type="ECO:0000256" key="5">
    <source>
        <dbReference type="ARBA" id="ARBA00022840"/>
    </source>
</evidence>
<evidence type="ECO:0000259" key="9">
    <source>
        <dbReference type="PROSITE" id="PS51510"/>
    </source>
</evidence>
<accession>A0A2G8JI45</accession>
<dbReference type="Proteomes" id="UP000230750">
    <property type="component" value="Unassembled WGS sequence"/>
</dbReference>
<dbReference type="EMBL" id="MRZV01001908">
    <property type="protein sequence ID" value="PIK35413.1"/>
    <property type="molecule type" value="Genomic_DNA"/>
</dbReference>
<dbReference type="PANTHER" id="PTHR11547">
    <property type="entry name" value="ARGININE OR CREATINE KINASE"/>
    <property type="match status" value="1"/>
</dbReference>
<dbReference type="FunFam" id="1.10.135.10:FF:000005">
    <property type="entry name" value="Glycocyamine kinase beta chain"/>
    <property type="match status" value="1"/>
</dbReference>
<dbReference type="InterPro" id="IPR036802">
    <property type="entry name" value="ATP-guanido_PTrfase_N_sf"/>
</dbReference>
<comment type="caution">
    <text evidence="7">Lacks conserved residue(s) required for the propagation of feature annotation.</text>
</comment>
<evidence type="ECO:0000313" key="10">
    <source>
        <dbReference type="EMBL" id="PIK35413.1"/>
    </source>
</evidence>
<evidence type="ECO:0000256" key="4">
    <source>
        <dbReference type="ARBA" id="ARBA00022777"/>
    </source>
</evidence>
<feature type="domain" description="Phosphagen kinase C-terminal" evidence="9">
    <location>
        <begin position="157"/>
        <end position="259"/>
    </location>
</feature>
<dbReference type="GO" id="GO:0005524">
    <property type="term" value="F:ATP binding"/>
    <property type="evidence" value="ECO:0007669"/>
    <property type="project" value="UniProtKB-UniRule"/>
</dbReference>
<dbReference type="InterPro" id="IPR022414">
    <property type="entry name" value="ATP-guanido_PTrfase_cat"/>
</dbReference>
<keyword evidence="11" id="KW-1185">Reference proteome</keyword>
<dbReference type="Pfam" id="PF00217">
    <property type="entry name" value="ATP-gua_Ptrans"/>
    <property type="match status" value="1"/>
</dbReference>
<feature type="binding site" evidence="7">
    <location>
        <begin position="160"/>
        <end position="164"/>
    </location>
    <ligand>
        <name>ATP</name>
        <dbReference type="ChEBI" id="CHEBI:30616"/>
    </ligand>
</feature>
<dbReference type="STRING" id="307972.A0A2G8JI45"/>
<dbReference type="OrthoDB" id="430219at2759"/>
<gene>
    <name evidence="10" type="ORF">BSL78_27757</name>
</gene>
<evidence type="ECO:0000259" key="8">
    <source>
        <dbReference type="PROSITE" id="PS51509"/>
    </source>
</evidence>
<dbReference type="Gene3D" id="3.30.590.10">
    <property type="entry name" value="Glutamine synthetase/guanido kinase, catalytic domain"/>
    <property type="match status" value="1"/>
</dbReference>